<dbReference type="AlphaFoldDB" id="A0AAF0YCY4"/>
<dbReference type="GeneID" id="87808317"/>
<sequence>MDLTPLPPSDSMRRSSSPLSTTMSEATEGSIMSYPTTSAGGKKQQRTGGGDKGDKNMTGNKDNANASDTDTAQQQQQQQSTVGFVLPRIQSLCPDSDEDGDTTDDDELLRASKRELAKILKSKNKGRSAVESYVTSEEEDGDEGKENCNSEDDGDIDIDCESDAFEACSDDDEEMNLDEDEDASDEDLDFNDDEEHSEEDSEMEAECDCGICGHDASSCEDDSERSHDSDEESNLDNELSDDDAPEVRNEGATAGKPTPQPRQTSFLAAISSRGSKSSISSAPTPKVVTPPDVEEWSPVMVYKKPSSSAPRPTAKPSTGGAGGAVSPATAPGPDWRCGVCLGRNSDSDKEMCFICETPRPNAAATPEIGRGEGAPKRGDMTPTTLNITGTKTIALPTFTTPLALPPLDSIELPVFGPRISLNKGTATPKTVTPPTGALATPTNTCTRRPEEDKGNVSGGNVPVKKSAPPSSNASRKGLMVKRVTPTAAAAGRSLLEATLQRHRLRDLFNTHQSTAPAPPTNTQTSARSQPPTTQAQTPSQAQNPTQAHQSTDEDCHCSICLRDKSPDNITIPNLPRLRIFEELTDGIDSHFDDLMHQQIGDGLKRRREVIVKDIDRARAKRMKKEKKANKHISEADAKVQAETEKVEAARAALTEAEKGLEGACNVRHAAVAELNELRNTALVIGEQSAADIIAAHNEQVGKFAAGFGWNETMA</sequence>
<evidence type="ECO:0000313" key="3">
    <source>
        <dbReference type="EMBL" id="WOO81564.1"/>
    </source>
</evidence>
<keyword evidence="1" id="KW-0175">Coiled coil</keyword>
<feature type="compositionally biased region" description="Low complexity" evidence="2">
    <location>
        <begin position="14"/>
        <end position="24"/>
    </location>
</feature>
<feature type="compositionally biased region" description="Acidic residues" evidence="2">
    <location>
        <begin position="218"/>
        <end position="244"/>
    </location>
</feature>
<feature type="compositionally biased region" description="Polar residues" evidence="2">
    <location>
        <begin position="511"/>
        <end position="525"/>
    </location>
</feature>
<dbReference type="Proteomes" id="UP000827549">
    <property type="component" value="Chromosome 3"/>
</dbReference>
<feature type="region of interest" description="Disordered" evidence="2">
    <location>
        <begin position="425"/>
        <end position="481"/>
    </location>
</feature>
<protein>
    <recommendedName>
        <fullName evidence="5">RanBP2-type domain-containing protein</fullName>
    </recommendedName>
</protein>
<gene>
    <name evidence="3" type="ORF">LOC62_03G005086</name>
</gene>
<dbReference type="EMBL" id="CP086716">
    <property type="protein sequence ID" value="WOO81564.1"/>
    <property type="molecule type" value="Genomic_DNA"/>
</dbReference>
<evidence type="ECO:0000313" key="4">
    <source>
        <dbReference type="Proteomes" id="UP000827549"/>
    </source>
</evidence>
<feature type="compositionally biased region" description="Low complexity" evidence="2">
    <location>
        <begin position="526"/>
        <end position="547"/>
    </location>
</feature>
<evidence type="ECO:0000256" key="1">
    <source>
        <dbReference type="SAM" id="Coils"/>
    </source>
</evidence>
<accession>A0AAF0YCY4</accession>
<feature type="compositionally biased region" description="Acidic residues" evidence="2">
    <location>
        <begin position="95"/>
        <end position="107"/>
    </location>
</feature>
<feature type="compositionally biased region" description="Polar residues" evidence="2">
    <location>
        <begin position="57"/>
        <end position="72"/>
    </location>
</feature>
<feature type="compositionally biased region" description="Acidic residues" evidence="2">
    <location>
        <begin position="136"/>
        <end position="207"/>
    </location>
</feature>
<feature type="region of interest" description="Disordered" evidence="2">
    <location>
        <begin position="511"/>
        <end position="550"/>
    </location>
</feature>
<feature type="region of interest" description="Disordered" evidence="2">
    <location>
        <begin position="121"/>
        <end position="333"/>
    </location>
</feature>
<dbReference type="RefSeq" id="XP_062627596.1">
    <property type="nucleotide sequence ID" value="XM_062771612.1"/>
</dbReference>
<feature type="coiled-coil region" evidence="1">
    <location>
        <begin position="614"/>
        <end position="659"/>
    </location>
</feature>
<reference evidence="3" key="1">
    <citation type="submission" date="2023-10" db="EMBL/GenBank/DDBJ databases">
        <authorList>
            <person name="Noh H."/>
        </authorList>
    </citation>
    <scope>NUCLEOTIDE SEQUENCE</scope>
    <source>
        <strain evidence="3">DUCC4014</strain>
    </source>
</reference>
<evidence type="ECO:0000256" key="2">
    <source>
        <dbReference type="SAM" id="MobiDB-lite"/>
    </source>
</evidence>
<feature type="region of interest" description="Disordered" evidence="2">
    <location>
        <begin position="1"/>
        <end position="108"/>
    </location>
</feature>
<keyword evidence="4" id="KW-1185">Reference proteome</keyword>
<evidence type="ECO:0008006" key="5">
    <source>
        <dbReference type="Google" id="ProtNLM"/>
    </source>
</evidence>
<feature type="compositionally biased region" description="Low complexity" evidence="2">
    <location>
        <begin position="271"/>
        <end position="281"/>
    </location>
</feature>
<name>A0AAF0YCY4_9TREE</name>
<organism evidence="3 4">
    <name type="scientific">Vanrija pseudolonga</name>
    <dbReference type="NCBI Taxonomy" id="143232"/>
    <lineage>
        <taxon>Eukaryota</taxon>
        <taxon>Fungi</taxon>
        <taxon>Dikarya</taxon>
        <taxon>Basidiomycota</taxon>
        <taxon>Agaricomycotina</taxon>
        <taxon>Tremellomycetes</taxon>
        <taxon>Trichosporonales</taxon>
        <taxon>Trichosporonaceae</taxon>
        <taxon>Vanrija</taxon>
    </lineage>
</organism>
<dbReference type="Gene3D" id="4.10.1060.10">
    <property type="entry name" value="Zinc finger, RanBP2-type"/>
    <property type="match status" value="1"/>
</dbReference>
<proteinExistence type="predicted"/>